<feature type="region of interest" description="Disordered" evidence="1">
    <location>
        <begin position="215"/>
        <end position="276"/>
    </location>
</feature>
<proteinExistence type="predicted"/>
<evidence type="ECO:0000313" key="2">
    <source>
        <dbReference type="EMBL" id="KAE8124118.1"/>
    </source>
</evidence>
<feature type="region of interest" description="Disordered" evidence="1">
    <location>
        <begin position="327"/>
        <end position="350"/>
    </location>
</feature>
<accession>A0A5N6RP12</accession>
<dbReference type="PANTHER" id="PTHR36764">
    <property type="entry name" value="TRNA (ILE)-LYSIDINE SYNTHASE"/>
    <property type="match status" value="1"/>
</dbReference>
<dbReference type="Proteomes" id="UP000327013">
    <property type="component" value="Chromosome 8"/>
</dbReference>
<feature type="compositionally biased region" description="Basic and acidic residues" evidence="1">
    <location>
        <begin position="77"/>
        <end position="86"/>
    </location>
</feature>
<sequence>MVAISLYRGNLHRVPDVPRRWLMPTPKISLRDFRSLLQRRSKALSRLHSTTSSNPNPSSDSNEQNGAPKENLSFVEPKLEAEKLGDCGEGPSGEEKDQIGSDGGGDCPAKLVDASDPLPEKASGAVDGVADEQAFPVETKPADLANPNPEASNKVDVVNGREKRKREVEDKLQTLNAKKHNLVQALKQILNAEEELKRRNSMQGMAIRPSVPLQVDATNDTGSLTRHVTPRAGSEANLGGDMEGGEADDPLNHNIHSRHTFRTSSMSPSSESPLRRPAYNQHNMVTLPSRATIGVIGSPSRFAPAGHQGNPASVPTLSVSGTNYVVSSPSPAASGGTSAFRDTRLPSPWN</sequence>
<feature type="compositionally biased region" description="Low complexity" evidence="1">
    <location>
        <begin position="49"/>
        <end position="62"/>
    </location>
</feature>
<dbReference type="GO" id="GO:0009507">
    <property type="term" value="C:chloroplast"/>
    <property type="evidence" value="ECO:0007669"/>
    <property type="project" value="TreeGrafter"/>
</dbReference>
<dbReference type="AlphaFoldDB" id="A0A5N6RP12"/>
<dbReference type="PANTHER" id="PTHR36764:SF1">
    <property type="entry name" value="TRNA (ILE)-LYSIDINE SYNTHASE"/>
    <property type="match status" value="1"/>
</dbReference>
<evidence type="ECO:0000313" key="3">
    <source>
        <dbReference type="Proteomes" id="UP000327013"/>
    </source>
</evidence>
<dbReference type="EMBL" id="CM017328">
    <property type="protein sequence ID" value="KAE8124118.1"/>
    <property type="molecule type" value="Genomic_DNA"/>
</dbReference>
<evidence type="ECO:0000256" key="1">
    <source>
        <dbReference type="SAM" id="MobiDB-lite"/>
    </source>
</evidence>
<reference evidence="2 3" key="1">
    <citation type="submission" date="2019-06" db="EMBL/GenBank/DDBJ databases">
        <title>A chromosomal-level reference genome of Carpinus fangiana (Coryloideae, Betulaceae).</title>
        <authorList>
            <person name="Yang X."/>
            <person name="Wang Z."/>
            <person name="Zhang L."/>
            <person name="Hao G."/>
            <person name="Liu J."/>
            <person name="Yang Y."/>
        </authorList>
    </citation>
    <scope>NUCLEOTIDE SEQUENCE [LARGE SCALE GENOMIC DNA]</scope>
    <source>
        <strain evidence="2">Cfa_2016G</strain>
        <tissue evidence="2">Leaf</tissue>
    </source>
</reference>
<feature type="compositionally biased region" description="Low complexity" evidence="1">
    <location>
        <begin position="327"/>
        <end position="336"/>
    </location>
</feature>
<gene>
    <name evidence="2" type="ORF">FH972_019028</name>
</gene>
<feature type="compositionally biased region" description="Polar residues" evidence="1">
    <location>
        <begin position="216"/>
        <end position="226"/>
    </location>
</feature>
<keyword evidence="3" id="KW-1185">Reference proteome</keyword>
<feature type="region of interest" description="Disordered" evidence="1">
    <location>
        <begin position="43"/>
        <end position="123"/>
    </location>
</feature>
<organism evidence="2 3">
    <name type="scientific">Carpinus fangiana</name>
    <dbReference type="NCBI Taxonomy" id="176857"/>
    <lineage>
        <taxon>Eukaryota</taxon>
        <taxon>Viridiplantae</taxon>
        <taxon>Streptophyta</taxon>
        <taxon>Embryophyta</taxon>
        <taxon>Tracheophyta</taxon>
        <taxon>Spermatophyta</taxon>
        <taxon>Magnoliopsida</taxon>
        <taxon>eudicotyledons</taxon>
        <taxon>Gunneridae</taxon>
        <taxon>Pentapetalae</taxon>
        <taxon>rosids</taxon>
        <taxon>fabids</taxon>
        <taxon>Fagales</taxon>
        <taxon>Betulaceae</taxon>
        <taxon>Carpinus</taxon>
    </lineage>
</organism>
<dbReference type="OrthoDB" id="1922268at2759"/>
<feature type="compositionally biased region" description="Low complexity" evidence="1">
    <location>
        <begin position="262"/>
        <end position="276"/>
    </location>
</feature>
<feature type="region of interest" description="Disordered" evidence="1">
    <location>
        <begin position="139"/>
        <end position="165"/>
    </location>
</feature>
<name>A0A5N6RP12_9ROSI</name>
<protein>
    <submittedName>
        <fullName evidence="2">Uncharacterized protein</fullName>
    </submittedName>
</protein>